<evidence type="ECO:0000313" key="1">
    <source>
        <dbReference type="EMBL" id="CUX58141.1"/>
    </source>
</evidence>
<organism evidence="1 2">
    <name type="scientific">Agrobacterium deltaense Zutra 3/1</name>
    <dbReference type="NCBI Taxonomy" id="1183427"/>
    <lineage>
        <taxon>Bacteria</taxon>
        <taxon>Pseudomonadati</taxon>
        <taxon>Pseudomonadota</taxon>
        <taxon>Alphaproteobacteria</taxon>
        <taxon>Hyphomicrobiales</taxon>
        <taxon>Rhizobiaceae</taxon>
        <taxon>Rhizobium/Agrobacterium group</taxon>
        <taxon>Agrobacterium</taxon>
    </lineage>
</organism>
<sequence length="38" mass="4537">MTSISSGWERGNDDRILTAREEKELRRLDISHLRTKCY</sequence>
<gene>
    <name evidence="1" type="ORF">AGR7C_Lc60008</name>
</gene>
<reference evidence="1 2" key="1">
    <citation type="submission" date="2016-01" db="EMBL/GenBank/DDBJ databases">
        <authorList>
            <person name="Oliw E.H."/>
        </authorList>
    </citation>
    <scope>NUCLEOTIDE SEQUENCE [LARGE SCALE GENOMIC DNA]</scope>
    <source>
        <strain evidence="1 2">Zutra 3-1</strain>
    </source>
</reference>
<dbReference type="Proteomes" id="UP000191987">
    <property type="component" value="Unassembled WGS sequence"/>
</dbReference>
<name>A0A1S7RWE2_9HYPH</name>
<accession>A0A1S7RWE2</accession>
<proteinExistence type="predicted"/>
<evidence type="ECO:0000313" key="2">
    <source>
        <dbReference type="Proteomes" id="UP000191987"/>
    </source>
</evidence>
<dbReference type="EMBL" id="FBWG01000045">
    <property type="protein sequence ID" value="CUX58141.1"/>
    <property type="molecule type" value="Genomic_DNA"/>
</dbReference>
<protein>
    <submittedName>
        <fullName evidence="1">Uncharacterized protein</fullName>
    </submittedName>
</protein>
<dbReference type="AlphaFoldDB" id="A0A1S7RWE2"/>